<dbReference type="SUPFAM" id="SSF55785">
    <property type="entry name" value="PYP-like sensor domain (PAS domain)"/>
    <property type="match status" value="1"/>
</dbReference>
<reference evidence="7" key="2">
    <citation type="journal article" date="2021" name="PeerJ">
        <title>Extensive microbial diversity within the chicken gut microbiome revealed by metagenomics and culture.</title>
        <authorList>
            <person name="Gilroy R."/>
            <person name="Ravi A."/>
            <person name="Getino M."/>
            <person name="Pursley I."/>
            <person name="Horton D.L."/>
            <person name="Alikhan N.F."/>
            <person name="Baker D."/>
            <person name="Gharbi K."/>
            <person name="Hall N."/>
            <person name="Watson M."/>
            <person name="Adriaenssens E.M."/>
            <person name="Foster-Nyarko E."/>
            <person name="Jarju S."/>
            <person name="Secka A."/>
            <person name="Antonio M."/>
            <person name="Oren A."/>
            <person name="Chaudhuri R.R."/>
            <person name="La Ragione R."/>
            <person name="Hildebrand F."/>
            <person name="Pallen M.J."/>
        </authorList>
    </citation>
    <scope>NUCLEOTIDE SEQUENCE</scope>
    <source>
        <strain evidence="7">CHK176-22527</strain>
    </source>
</reference>
<evidence type="ECO:0000313" key="7">
    <source>
        <dbReference type="EMBL" id="HIT99326.1"/>
    </source>
</evidence>
<dbReference type="InterPro" id="IPR000014">
    <property type="entry name" value="PAS"/>
</dbReference>
<evidence type="ECO:0000256" key="1">
    <source>
        <dbReference type="ARBA" id="ARBA00022741"/>
    </source>
</evidence>
<reference evidence="7" key="1">
    <citation type="submission" date="2020-10" db="EMBL/GenBank/DDBJ databases">
        <authorList>
            <person name="Gilroy R."/>
        </authorList>
    </citation>
    <scope>NUCLEOTIDE SEQUENCE</scope>
    <source>
        <strain evidence="7">CHK176-22527</strain>
    </source>
</reference>
<dbReference type="InterPro" id="IPR003593">
    <property type="entry name" value="AAA+_ATPase"/>
</dbReference>
<dbReference type="PANTHER" id="PTHR32071">
    <property type="entry name" value="TRANSCRIPTIONAL REGULATORY PROTEIN"/>
    <property type="match status" value="1"/>
</dbReference>
<keyword evidence="3" id="KW-0067">ATP-binding</keyword>
<dbReference type="Proteomes" id="UP000824159">
    <property type="component" value="Unassembled WGS sequence"/>
</dbReference>
<proteinExistence type="predicted"/>
<gene>
    <name evidence="7" type="ORF">IAD12_03625</name>
</gene>
<dbReference type="PROSITE" id="PS00675">
    <property type="entry name" value="SIGMA54_INTERACT_1"/>
    <property type="match status" value="1"/>
</dbReference>
<dbReference type="SUPFAM" id="SSF52540">
    <property type="entry name" value="P-loop containing nucleoside triphosphate hydrolases"/>
    <property type="match status" value="1"/>
</dbReference>
<dbReference type="SUPFAM" id="SSF46689">
    <property type="entry name" value="Homeodomain-like"/>
    <property type="match status" value="1"/>
</dbReference>
<dbReference type="SMART" id="SM00382">
    <property type="entry name" value="AAA"/>
    <property type="match status" value="1"/>
</dbReference>
<dbReference type="CDD" id="cd00009">
    <property type="entry name" value="AAA"/>
    <property type="match status" value="1"/>
</dbReference>
<dbReference type="PANTHER" id="PTHR32071:SF57">
    <property type="entry name" value="C4-DICARBOXYLATE TRANSPORT TRANSCRIPTIONAL REGULATORY PROTEIN DCTD"/>
    <property type="match status" value="1"/>
</dbReference>
<feature type="region of interest" description="Disordered" evidence="5">
    <location>
        <begin position="1"/>
        <end position="22"/>
    </location>
</feature>
<protein>
    <recommendedName>
        <fullName evidence="4">HTH-type transcriptional regulatory protein TyrR</fullName>
    </recommendedName>
</protein>
<name>A0A9D1HC54_9FIRM</name>
<dbReference type="GO" id="GO:0005524">
    <property type="term" value="F:ATP binding"/>
    <property type="evidence" value="ECO:0007669"/>
    <property type="project" value="UniProtKB-KW"/>
</dbReference>
<keyword evidence="2" id="KW-0058">Aromatic hydrocarbons catabolism</keyword>
<keyword evidence="1" id="KW-0547">Nucleotide-binding</keyword>
<dbReference type="InterPro" id="IPR025662">
    <property type="entry name" value="Sigma_54_int_dom_ATP-bd_1"/>
</dbReference>
<dbReference type="Gene3D" id="3.40.50.300">
    <property type="entry name" value="P-loop containing nucleotide triphosphate hydrolases"/>
    <property type="match status" value="1"/>
</dbReference>
<dbReference type="Pfam" id="PF25601">
    <property type="entry name" value="AAA_lid_14"/>
    <property type="match status" value="1"/>
</dbReference>
<evidence type="ECO:0000256" key="3">
    <source>
        <dbReference type="ARBA" id="ARBA00022840"/>
    </source>
</evidence>
<dbReference type="InterPro" id="IPR058031">
    <property type="entry name" value="AAA_lid_NorR"/>
</dbReference>
<dbReference type="InterPro" id="IPR035965">
    <property type="entry name" value="PAS-like_dom_sf"/>
</dbReference>
<dbReference type="EMBL" id="DVLX01000037">
    <property type="protein sequence ID" value="HIT99326.1"/>
    <property type="molecule type" value="Genomic_DNA"/>
</dbReference>
<accession>A0A9D1HC54</accession>
<dbReference type="Gene3D" id="3.30.450.20">
    <property type="entry name" value="PAS domain"/>
    <property type="match status" value="1"/>
</dbReference>
<evidence type="ECO:0000313" key="8">
    <source>
        <dbReference type="Proteomes" id="UP000824159"/>
    </source>
</evidence>
<sequence length="485" mass="55380">MTKKRPKTENKDGKEKSVRGSSFNGFDSEEEYCSVIETAFETSLAGVCIYDQEGHFVHHNKMHEDISGYTNDMLESFTAYDLERMEKEGLSSTAMVLKDGKEVIFEQNMIPTSKQFITKGVPWRDEKGDIKYVISSIVDIEKLIEMRNMMRKETRAVSEELKIAVKDMLEENEDKFIYHSYSVKSIVEKIFQIKDSDATVLLLGESGTGKELIAKMIHEQSGRKDEKLVKINCSAIPESLMESEMFGYEAGSFTGGSVKGKKGLLEHADHGTVLLDEVGDMPLDLQAKMLRVLQEKEIQKIGRNEPIKIDIRFIAATNQDLKKMVEEGKFRRDLYYRLNVVSITVPPLRQRKEDIPILANYFVDRYNRKYRLNRKISKEAVACMVNMPFYGNIRELENLVERLVLFAKDNEITLKDIEMLGIDTIDGVKGNMADVESMGLKLAMEEYEKEILASCIKKYGSARKAAEVLKIDHSTVSKKIKKYGL</sequence>
<dbReference type="GO" id="GO:0003677">
    <property type="term" value="F:DNA binding"/>
    <property type="evidence" value="ECO:0007669"/>
    <property type="project" value="UniProtKB-KW"/>
</dbReference>
<dbReference type="Pfam" id="PF00158">
    <property type="entry name" value="Sigma54_activat"/>
    <property type="match status" value="1"/>
</dbReference>
<dbReference type="FunFam" id="3.40.50.300:FF:000006">
    <property type="entry name" value="DNA-binding transcriptional regulator NtrC"/>
    <property type="match status" value="1"/>
</dbReference>
<dbReference type="InterPro" id="IPR002078">
    <property type="entry name" value="Sigma_54_int"/>
</dbReference>
<feature type="domain" description="Sigma-54 factor interaction" evidence="6">
    <location>
        <begin position="176"/>
        <end position="405"/>
    </location>
</feature>
<comment type="caution">
    <text evidence="7">The sequence shown here is derived from an EMBL/GenBank/DDBJ whole genome shotgun (WGS) entry which is preliminary data.</text>
</comment>
<evidence type="ECO:0000256" key="4">
    <source>
        <dbReference type="ARBA" id="ARBA00029500"/>
    </source>
</evidence>
<organism evidence="7 8">
    <name type="scientific">Candidatus Allocopromorpha excrementavium</name>
    <dbReference type="NCBI Taxonomy" id="2840741"/>
    <lineage>
        <taxon>Bacteria</taxon>
        <taxon>Bacillati</taxon>
        <taxon>Bacillota</taxon>
        <taxon>Clostridia</taxon>
        <taxon>Eubacteriales</taxon>
        <taxon>Eubacteriaceae</taxon>
        <taxon>Eubacteriaceae incertae sedis</taxon>
        <taxon>Candidatus Allocopromorpha</taxon>
    </lineage>
</organism>
<dbReference type="Gene3D" id="1.10.8.60">
    <property type="match status" value="1"/>
</dbReference>
<dbReference type="Gene3D" id="1.10.10.60">
    <property type="entry name" value="Homeodomain-like"/>
    <property type="match status" value="1"/>
</dbReference>
<evidence type="ECO:0000256" key="5">
    <source>
        <dbReference type="SAM" id="MobiDB-lite"/>
    </source>
</evidence>
<dbReference type="AlphaFoldDB" id="A0A9D1HC54"/>
<dbReference type="InterPro" id="IPR009057">
    <property type="entry name" value="Homeodomain-like_sf"/>
</dbReference>
<feature type="compositionally biased region" description="Basic and acidic residues" evidence="5">
    <location>
        <begin position="7"/>
        <end position="18"/>
    </location>
</feature>
<evidence type="ECO:0000259" key="6">
    <source>
        <dbReference type="PROSITE" id="PS50045"/>
    </source>
</evidence>
<dbReference type="PROSITE" id="PS50045">
    <property type="entry name" value="SIGMA54_INTERACT_4"/>
    <property type="match status" value="1"/>
</dbReference>
<dbReference type="Pfam" id="PF13188">
    <property type="entry name" value="PAS_8"/>
    <property type="match status" value="1"/>
</dbReference>
<dbReference type="Pfam" id="PF18024">
    <property type="entry name" value="HTH_50"/>
    <property type="match status" value="1"/>
</dbReference>
<dbReference type="NCBIfam" id="TIGR04381">
    <property type="entry name" value="HTH_TypR"/>
    <property type="match status" value="1"/>
</dbReference>
<dbReference type="GO" id="GO:0006355">
    <property type="term" value="P:regulation of DNA-templated transcription"/>
    <property type="evidence" value="ECO:0007669"/>
    <property type="project" value="InterPro"/>
</dbReference>
<evidence type="ECO:0000256" key="2">
    <source>
        <dbReference type="ARBA" id="ARBA00022797"/>
    </source>
</evidence>
<dbReference type="NCBIfam" id="TIGR00229">
    <property type="entry name" value="sensory_box"/>
    <property type="match status" value="1"/>
</dbReference>
<dbReference type="InterPro" id="IPR030828">
    <property type="entry name" value="HTH_TyrR"/>
</dbReference>
<dbReference type="InterPro" id="IPR027417">
    <property type="entry name" value="P-loop_NTPase"/>
</dbReference>